<sequence>MRAVYAKGRLVSLEIGPGLLREPPGRVAAGVAEAVDAAFRQARADGGDAGLVEPLALARELRAVQAGLDARMARVTATIEASVRTGGGVPALDFGELFGPLIDVLETIGRVPDDDVRGMSGGPVGAVCAPGPRLVSLSVPARVLHGGVGQVEARVVSAVNAALADLEAGLRRRREEAGAGPERITARVEELRELGMARMRAYVRGMAGLMAGIRT</sequence>
<dbReference type="OrthoDB" id="3535725at2"/>
<dbReference type="EMBL" id="POUD01000013">
    <property type="protein sequence ID" value="PZG21854.1"/>
    <property type="molecule type" value="Genomic_DNA"/>
</dbReference>
<gene>
    <name evidence="1" type="ORF">C1J01_05370</name>
</gene>
<reference evidence="1 2" key="1">
    <citation type="submission" date="2018-01" db="EMBL/GenBank/DDBJ databases">
        <title>Draft genome sequence of Nonomuraea sp. KC333.</title>
        <authorList>
            <person name="Sahin N."/>
            <person name="Saygin H."/>
            <person name="Ay H."/>
        </authorList>
    </citation>
    <scope>NUCLEOTIDE SEQUENCE [LARGE SCALE GENOMIC DNA]</scope>
    <source>
        <strain evidence="1 2">KC333</strain>
    </source>
</reference>
<proteinExistence type="predicted"/>
<evidence type="ECO:0000313" key="1">
    <source>
        <dbReference type="EMBL" id="PZG21854.1"/>
    </source>
</evidence>
<dbReference type="AlphaFoldDB" id="A0A2W2G4P8"/>
<organism evidence="1 2">
    <name type="scientific">Nonomuraea aridisoli</name>
    <dbReference type="NCBI Taxonomy" id="2070368"/>
    <lineage>
        <taxon>Bacteria</taxon>
        <taxon>Bacillati</taxon>
        <taxon>Actinomycetota</taxon>
        <taxon>Actinomycetes</taxon>
        <taxon>Streptosporangiales</taxon>
        <taxon>Streptosporangiaceae</taxon>
        <taxon>Nonomuraea</taxon>
    </lineage>
</organism>
<comment type="caution">
    <text evidence="1">The sequence shown here is derived from an EMBL/GenBank/DDBJ whole genome shotgun (WGS) entry which is preliminary data.</text>
</comment>
<dbReference type="Proteomes" id="UP000249304">
    <property type="component" value="Unassembled WGS sequence"/>
</dbReference>
<protein>
    <recommendedName>
        <fullName evidence="3">YbaB/EbfC family DNA-binding protein</fullName>
    </recommendedName>
</protein>
<keyword evidence="2" id="KW-1185">Reference proteome</keyword>
<evidence type="ECO:0000313" key="2">
    <source>
        <dbReference type="Proteomes" id="UP000249304"/>
    </source>
</evidence>
<evidence type="ECO:0008006" key="3">
    <source>
        <dbReference type="Google" id="ProtNLM"/>
    </source>
</evidence>
<accession>A0A2W2G4P8</accession>
<dbReference type="RefSeq" id="WP_111176640.1">
    <property type="nucleotide sequence ID" value="NZ_POUD01000013.1"/>
</dbReference>
<name>A0A2W2G4P8_9ACTN</name>